<evidence type="ECO:0000313" key="5">
    <source>
        <dbReference type="Proteomes" id="UP001317629"/>
    </source>
</evidence>
<evidence type="ECO:0000256" key="1">
    <source>
        <dbReference type="SAM" id="MobiDB-lite"/>
    </source>
</evidence>
<keyword evidence="5" id="KW-1185">Reference proteome</keyword>
<name>A0ABM8E5P5_9HYPH</name>
<dbReference type="EMBL" id="AP027142">
    <property type="protein sequence ID" value="BDV33224.1"/>
    <property type="molecule type" value="Genomic_DNA"/>
</dbReference>
<reference evidence="4 5" key="1">
    <citation type="journal article" date="2023" name="Int. J. Syst. Evol. Microbiol.">
        <title>Methylocystis iwaonis sp. nov., a type II methane-oxidizing bacterium from surface soil of a rice paddy field in Japan, and emended description of the genus Methylocystis (ex Whittenbury et al. 1970) Bowman et al. 1993.</title>
        <authorList>
            <person name="Kaise H."/>
            <person name="Sawadogo J.B."/>
            <person name="Alam M.S."/>
            <person name="Ueno C."/>
            <person name="Dianou D."/>
            <person name="Shinjo R."/>
            <person name="Asakawa S."/>
        </authorList>
    </citation>
    <scope>NUCLEOTIDE SEQUENCE [LARGE SCALE GENOMIC DNA]</scope>
    <source>
        <strain evidence="4 5">SS37A-Re</strain>
    </source>
</reference>
<dbReference type="PANTHER" id="PTHR30373:SF2">
    <property type="entry name" value="UPF0603 PROTEIN YGCG"/>
    <property type="match status" value="1"/>
</dbReference>
<evidence type="ECO:0000256" key="2">
    <source>
        <dbReference type="SAM" id="Phobius"/>
    </source>
</evidence>
<evidence type="ECO:0000313" key="4">
    <source>
        <dbReference type="EMBL" id="BDV33224.1"/>
    </source>
</evidence>
<evidence type="ECO:0000259" key="3">
    <source>
        <dbReference type="Pfam" id="PF04536"/>
    </source>
</evidence>
<dbReference type="Pfam" id="PF04536">
    <property type="entry name" value="TPM_phosphatase"/>
    <property type="match status" value="1"/>
</dbReference>
<feature type="region of interest" description="Disordered" evidence="1">
    <location>
        <begin position="253"/>
        <end position="277"/>
    </location>
</feature>
<keyword evidence="2" id="KW-0812">Transmembrane</keyword>
<proteinExistence type="predicted"/>
<dbReference type="InterPro" id="IPR007621">
    <property type="entry name" value="TPM_dom"/>
</dbReference>
<dbReference type="Gene3D" id="3.10.310.50">
    <property type="match status" value="1"/>
</dbReference>
<protein>
    <recommendedName>
        <fullName evidence="3">TPM domain-containing protein</fullName>
    </recommendedName>
</protein>
<accession>A0ABM8E5P5</accession>
<feature type="domain" description="TPM" evidence="3">
    <location>
        <begin position="46"/>
        <end position="169"/>
    </location>
</feature>
<dbReference type="PANTHER" id="PTHR30373">
    <property type="entry name" value="UPF0603 PROTEIN YGCG"/>
    <property type="match status" value="1"/>
</dbReference>
<dbReference type="Proteomes" id="UP001317629">
    <property type="component" value="Chromosome"/>
</dbReference>
<gene>
    <name evidence="4" type="ORF">SS37A_07530</name>
</gene>
<feature type="transmembrane region" description="Helical" evidence="2">
    <location>
        <begin position="192"/>
        <end position="213"/>
    </location>
</feature>
<dbReference type="RefSeq" id="WP_281930577.1">
    <property type="nucleotide sequence ID" value="NZ_AP027142.1"/>
</dbReference>
<keyword evidence="2" id="KW-1133">Transmembrane helix</keyword>
<keyword evidence="2" id="KW-0472">Membrane</keyword>
<organism evidence="4 5">
    <name type="scientific">Methylocystis iwaonis</name>
    <dbReference type="NCBI Taxonomy" id="2885079"/>
    <lineage>
        <taxon>Bacteria</taxon>
        <taxon>Pseudomonadati</taxon>
        <taxon>Pseudomonadota</taxon>
        <taxon>Alphaproteobacteria</taxon>
        <taxon>Hyphomicrobiales</taxon>
        <taxon>Methylocystaceae</taxon>
        <taxon>Methylocystis</taxon>
    </lineage>
</organism>
<sequence length="277" mass="28995">MNAPAFAPRILAPRTLALRGCLVFVFCLLAALALAAPNYPALTGRIVDQAGVIPEATRASLLTKLKDLEDKSSIQLVVATIKTLDGYDIETYANGLFRFWKLGEAKKNNGVLFLVAPSERKMRIEVGYGLEGTLTDALSKVILASAVAPKFKAGDYGAGIERGVEGIIEILSGDSAEWVKKAAPAPSVVDELLPLLIFALFVFIFIMMARSAGRPKDYRHYRRGGPPIVILPPSRGDWGDGGSFGGGSSWGGGDGGGFDSFSGGGGSSGGGGASGDW</sequence>